<evidence type="ECO:0000313" key="3">
    <source>
        <dbReference type="EMBL" id="QMT84214.1"/>
    </source>
</evidence>
<reference evidence="3 4" key="1">
    <citation type="submission" date="2020-02" db="EMBL/GenBank/DDBJ databases">
        <title>Complete Genome Sequence of Lactobacillus sp. NFFJ11 Isolated from animal feed.</title>
        <authorList>
            <person name="Jung J.Y."/>
        </authorList>
    </citation>
    <scope>NUCLEOTIDE SEQUENCE [LARGE SCALE GENOMIC DNA]</scope>
    <source>
        <strain evidence="3 4">NFFJ11</strain>
    </source>
</reference>
<keyword evidence="4" id="KW-1185">Reference proteome</keyword>
<keyword evidence="2" id="KW-0231">Viral genome packaging</keyword>
<evidence type="ECO:0000256" key="1">
    <source>
        <dbReference type="ARBA" id="ARBA00022612"/>
    </source>
</evidence>
<dbReference type="InterPro" id="IPR038713">
    <property type="entry name" value="Terminase_Gp1_N_sf"/>
</dbReference>
<dbReference type="GO" id="GO:0051276">
    <property type="term" value="P:chromosome organization"/>
    <property type="evidence" value="ECO:0007669"/>
    <property type="project" value="InterPro"/>
</dbReference>
<keyword evidence="1" id="KW-1188">Viral release from host cell</keyword>
<dbReference type="RefSeq" id="WP_182082481.1">
    <property type="nucleotide sequence ID" value="NZ_CP049366.1"/>
</dbReference>
<dbReference type="KEGG" id="cpab:G6534_06055"/>
<dbReference type="Proteomes" id="UP000514410">
    <property type="component" value="Chromosome"/>
</dbReference>
<evidence type="ECO:0000256" key="2">
    <source>
        <dbReference type="ARBA" id="ARBA00023219"/>
    </source>
</evidence>
<dbReference type="EMBL" id="CP049366">
    <property type="protein sequence ID" value="QMT84214.1"/>
    <property type="molecule type" value="Genomic_DNA"/>
</dbReference>
<dbReference type="PANTHER" id="PTHR41328:SF3">
    <property type="entry name" value="PBSX PHAGE TERMINASE SMALL SUBUNIT"/>
    <property type="match status" value="1"/>
</dbReference>
<dbReference type="InterPro" id="IPR052404">
    <property type="entry name" value="SPP1-like_terminase"/>
</dbReference>
<dbReference type="InterPro" id="IPR005335">
    <property type="entry name" value="Terminase_ssu"/>
</dbReference>
<dbReference type="AlphaFoldDB" id="A0A7L7KYZ2"/>
<dbReference type="PANTHER" id="PTHR41328">
    <property type="entry name" value="TERMINASE SMALL SUBUNIT-RELATED"/>
    <property type="match status" value="1"/>
</dbReference>
<evidence type="ECO:0000313" key="4">
    <source>
        <dbReference type="Proteomes" id="UP000514410"/>
    </source>
</evidence>
<dbReference type="Gene3D" id="1.10.10.1400">
    <property type="entry name" value="Terminase, small subunit, N-terminal DNA-binding domain, HTH motif"/>
    <property type="match status" value="1"/>
</dbReference>
<dbReference type="Gene3D" id="1.10.10.60">
    <property type="entry name" value="Homeodomain-like"/>
    <property type="match status" value="1"/>
</dbReference>
<dbReference type="Pfam" id="PF03592">
    <property type="entry name" value="Terminase_2"/>
    <property type="match status" value="1"/>
</dbReference>
<name>A0A7L7KYZ2_9LACO</name>
<protein>
    <submittedName>
        <fullName evidence="3">Terminase</fullName>
    </submittedName>
</protein>
<organism evidence="3 4">
    <name type="scientific">Companilactobacillus pabuli</name>
    <dbReference type="NCBI Taxonomy" id="2714036"/>
    <lineage>
        <taxon>Bacteria</taxon>
        <taxon>Bacillati</taxon>
        <taxon>Bacillota</taxon>
        <taxon>Bacilli</taxon>
        <taxon>Lactobacillales</taxon>
        <taxon>Lactobacillaceae</taxon>
        <taxon>Companilactobacillus</taxon>
    </lineage>
</organism>
<gene>
    <name evidence="3" type="ORF">G6534_06055</name>
</gene>
<proteinExistence type="predicted"/>
<accession>A0A7L7KYZ2</accession>
<sequence>MKKWEEAEKDYLAGMKYKDIASKYNVSINTVKSWKSRHGWQRGAPAKKSVHTKPKKVAPKIIDELEANSELNDKQKLFCLFYLQRFNATWAYQKAYDSDSETAMVNASRMLRNAKVKKQLTILKKQLSTELYFDTADIIRQYIQQANSDISDVVDFKTVKKHEWYKVRSETGKYIDSAGNFNWVPKIDPDTGEQSYYYENIVKLHDSDDIDTSNIKSVRIDKGEPVVEMYDKQKALDSLMKYFKDDESISKAKLRKLTAEAKLAEVKAHDAGINDDGQMTAIGNLLDKIQEDVADDDTE</sequence>